<evidence type="ECO:0000313" key="3">
    <source>
        <dbReference type="EMBL" id="SVD60233.1"/>
    </source>
</evidence>
<dbReference type="PANTHER" id="PTHR43391:SF82">
    <property type="entry name" value="OXIDOREDUCTASE SADH-RELATED"/>
    <property type="match status" value="1"/>
</dbReference>
<organism evidence="3">
    <name type="scientific">marine metagenome</name>
    <dbReference type="NCBI Taxonomy" id="408172"/>
    <lineage>
        <taxon>unclassified sequences</taxon>
        <taxon>metagenomes</taxon>
        <taxon>ecological metagenomes</taxon>
    </lineage>
</organism>
<dbReference type="Gene3D" id="3.40.50.720">
    <property type="entry name" value="NAD(P)-binding Rossmann-like Domain"/>
    <property type="match status" value="1"/>
</dbReference>
<protein>
    <recommendedName>
        <fullName evidence="4">Short-chain dehydrogenase</fullName>
    </recommendedName>
</protein>
<evidence type="ECO:0000256" key="1">
    <source>
        <dbReference type="ARBA" id="ARBA00006484"/>
    </source>
</evidence>
<dbReference type="AlphaFoldDB" id="A0A382WN82"/>
<name>A0A382WN82_9ZZZZ</name>
<dbReference type="PRINTS" id="PR00081">
    <property type="entry name" value="GDHRDH"/>
</dbReference>
<feature type="non-terminal residue" evidence="3">
    <location>
        <position position="237"/>
    </location>
</feature>
<accession>A0A382WN82</accession>
<dbReference type="PANTHER" id="PTHR43391">
    <property type="entry name" value="RETINOL DEHYDROGENASE-RELATED"/>
    <property type="match status" value="1"/>
</dbReference>
<evidence type="ECO:0008006" key="4">
    <source>
        <dbReference type="Google" id="ProtNLM"/>
    </source>
</evidence>
<dbReference type="EMBL" id="UINC01161190">
    <property type="protein sequence ID" value="SVD60233.1"/>
    <property type="molecule type" value="Genomic_DNA"/>
</dbReference>
<reference evidence="3" key="1">
    <citation type="submission" date="2018-05" db="EMBL/GenBank/DDBJ databases">
        <authorList>
            <person name="Lanie J.A."/>
            <person name="Ng W.-L."/>
            <person name="Kazmierczak K.M."/>
            <person name="Andrzejewski T.M."/>
            <person name="Davidsen T.M."/>
            <person name="Wayne K.J."/>
            <person name="Tettelin H."/>
            <person name="Glass J.I."/>
            <person name="Rusch D."/>
            <person name="Podicherti R."/>
            <person name="Tsui H.-C.T."/>
            <person name="Winkler M.E."/>
        </authorList>
    </citation>
    <scope>NUCLEOTIDE SEQUENCE</scope>
</reference>
<dbReference type="PRINTS" id="PR00080">
    <property type="entry name" value="SDRFAMILY"/>
</dbReference>
<dbReference type="GO" id="GO:0016491">
    <property type="term" value="F:oxidoreductase activity"/>
    <property type="evidence" value="ECO:0007669"/>
    <property type="project" value="UniProtKB-KW"/>
</dbReference>
<sequence length="237" mass="25444">MDSFKGKIAVVTGGGTGMGRELCVQLVKEGCAVATCDVMMDNLTETKVLCGAVTPDIEVTLHQCDVSSETEINRFRDEVVAAHGNKINLVFNNAGIGAGGTITSEDSREEWERTFNVCWYGVYYSCRAFMPHVIASNEGWFVNTSSINGFWASIGPNTPHTSYSAAKFAVKGFTEAMVTDLRLNAPHVGASVVMPGHIGTSIAINSGQILGRSGPLDWSDAEVNEVREEMMKAQGPV</sequence>
<evidence type="ECO:0000256" key="2">
    <source>
        <dbReference type="ARBA" id="ARBA00023002"/>
    </source>
</evidence>
<dbReference type="Pfam" id="PF00106">
    <property type="entry name" value="adh_short"/>
    <property type="match status" value="1"/>
</dbReference>
<proteinExistence type="inferred from homology"/>
<keyword evidence="2" id="KW-0560">Oxidoreductase</keyword>
<gene>
    <name evidence="3" type="ORF">METZ01_LOCUS413087</name>
</gene>
<comment type="similarity">
    <text evidence="1">Belongs to the short-chain dehydrogenases/reductases (SDR) family.</text>
</comment>
<dbReference type="InterPro" id="IPR036291">
    <property type="entry name" value="NAD(P)-bd_dom_sf"/>
</dbReference>
<dbReference type="SUPFAM" id="SSF51735">
    <property type="entry name" value="NAD(P)-binding Rossmann-fold domains"/>
    <property type="match status" value="1"/>
</dbReference>
<dbReference type="InterPro" id="IPR002347">
    <property type="entry name" value="SDR_fam"/>
</dbReference>